<feature type="domain" description="TonB-dependent receptor-like beta-barrel" evidence="14">
    <location>
        <begin position="283"/>
        <end position="714"/>
    </location>
</feature>
<evidence type="ECO:0000256" key="11">
    <source>
        <dbReference type="PROSITE-ProRule" id="PRU01360"/>
    </source>
</evidence>
<dbReference type="EMBL" id="JBBHJZ010000001">
    <property type="protein sequence ID" value="MEJ5976295.1"/>
    <property type="molecule type" value="Genomic_DNA"/>
</dbReference>
<feature type="domain" description="TonB-dependent receptor plug" evidence="15">
    <location>
        <begin position="53"/>
        <end position="157"/>
    </location>
</feature>
<keyword evidence="10 11" id="KW-0998">Cell outer membrane</keyword>
<keyword evidence="2 11" id="KW-0813">Transport</keyword>
<dbReference type="InterPro" id="IPR039426">
    <property type="entry name" value="TonB-dep_rcpt-like"/>
</dbReference>
<dbReference type="Gene3D" id="2.40.170.20">
    <property type="entry name" value="TonB-dependent receptor, beta-barrel domain"/>
    <property type="match status" value="1"/>
</dbReference>
<evidence type="ECO:0000259" key="14">
    <source>
        <dbReference type="Pfam" id="PF00593"/>
    </source>
</evidence>
<evidence type="ECO:0000256" key="5">
    <source>
        <dbReference type="ARBA" id="ARBA00022692"/>
    </source>
</evidence>
<dbReference type="InterPro" id="IPR036942">
    <property type="entry name" value="Beta-barrel_TonB_sf"/>
</dbReference>
<feature type="signal peptide" evidence="13">
    <location>
        <begin position="1"/>
        <end position="27"/>
    </location>
</feature>
<comment type="caution">
    <text evidence="16">The sequence shown here is derived from an EMBL/GenBank/DDBJ whole genome shotgun (WGS) entry which is preliminary data.</text>
</comment>
<evidence type="ECO:0000259" key="15">
    <source>
        <dbReference type="Pfam" id="PF07715"/>
    </source>
</evidence>
<comment type="subcellular location">
    <subcellularLocation>
        <location evidence="1 11">Cell outer membrane</location>
        <topology evidence="1 11">Multi-pass membrane protein</topology>
    </subcellularLocation>
</comment>
<accession>A0ABU8RT71</accession>
<keyword evidence="16" id="KW-0675">Receptor</keyword>
<keyword evidence="6" id="KW-0408">Iron</keyword>
<dbReference type="InterPro" id="IPR000531">
    <property type="entry name" value="Beta-barrel_TonB"/>
</dbReference>
<name>A0ABU8RT71_9SPHN</name>
<keyword evidence="13" id="KW-0732">Signal</keyword>
<evidence type="ECO:0000256" key="4">
    <source>
        <dbReference type="ARBA" id="ARBA00022496"/>
    </source>
</evidence>
<evidence type="ECO:0000313" key="16">
    <source>
        <dbReference type="EMBL" id="MEJ5976295.1"/>
    </source>
</evidence>
<dbReference type="Pfam" id="PF07715">
    <property type="entry name" value="Plug"/>
    <property type="match status" value="1"/>
</dbReference>
<reference evidence="16 17" key="1">
    <citation type="submission" date="2024-03" db="EMBL/GenBank/DDBJ databases">
        <authorList>
            <person name="Jo J.-H."/>
        </authorList>
    </citation>
    <scope>NUCLEOTIDE SEQUENCE [LARGE SCALE GENOMIC DNA]</scope>
    <source>
        <strain evidence="16 17">PS1R-30</strain>
    </source>
</reference>
<organism evidence="16 17">
    <name type="scientific">Novosphingobium anseongense</name>
    <dbReference type="NCBI Taxonomy" id="3133436"/>
    <lineage>
        <taxon>Bacteria</taxon>
        <taxon>Pseudomonadati</taxon>
        <taxon>Pseudomonadota</taxon>
        <taxon>Alphaproteobacteria</taxon>
        <taxon>Sphingomonadales</taxon>
        <taxon>Sphingomonadaceae</taxon>
        <taxon>Novosphingobium</taxon>
    </lineage>
</organism>
<keyword evidence="7" id="KW-0406">Ion transport</keyword>
<evidence type="ECO:0000256" key="10">
    <source>
        <dbReference type="ARBA" id="ARBA00023237"/>
    </source>
</evidence>
<evidence type="ECO:0000256" key="3">
    <source>
        <dbReference type="ARBA" id="ARBA00022452"/>
    </source>
</evidence>
<dbReference type="Proteomes" id="UP001361239">
    <property type="component" value="Unassembled WGS sequence"/>
</dbReference>
<keyword evidence="17" id="KW-1185">Reference proteome</keyword>
<evidence type="ECO:0000256" key="2">
    <source>
        <dbReference type="ARBA" id="ARBA00022448"/>
    </source>
</evidence>
<protein>
    <submittedName>
        <fullName evidence="16">TonB-dependent receptor</fullName>
    </submittedName>
</protein>
<evidence type="ECO:0000256" key="6">
    <source>
        <dbReference type="ARBA" id="ARBA00023004"/>
    </source>
</evidence>
<dbReference type="PANTHER" id="PTHR32552:SF81">
    <property type="entry name" value="TONB-DEPENDENT OUTER MEMBRANE RECEPTOR"/>
    <property type="match status" value="1"/>
</dbReference>
<dbReference type="PANTHER" id="PTHR32552">
    <property type="entry name" value="FERRICHROME IRON RECEPTOR-RELATED"/>
    <property type="match status" value="1"/>
</dbReference>
<sequence length="748" mass="80769">MRNHIIRTTTSIFGLIGLVAVSAPAFAQADADDASVSSEIVVTAQRRQERSVDVPISVTALGQETLATANVQDLSDISRVTPSLRFDTTGAFSQPTIRGIGTSITTSGGGANVGIYVDGFYSPNPLAADMQLLNVQSVQVLKGPQGTLFGRNTTGGAILIQTADPSEDTSGQFKASYGRFNELRLQGYATTAIAEGVAVDIEGAYRRGDGFVTNIIGNNDKVGKFESWNVRAGLKLDFGPASLVVRYQHGDVNDPTSLMSNTYVDPVFGEMKPGFVPDITRGILYTTDPDQVALDRPTFFRSKNDMVQATFKADLGFADLTSYSQYRGENVDASQNLDNTGAPIFQLGLPVKNDTWSQELLFNSKPGSALQWTGGLFYFSNRDTYFTYVDTAVSSRDPLGATRSGGSSTTTKSYAAFIDATYELSPQLFVTAGVRYAHDAVTNAYFNAGAPRTYVPSISSDRVTPRVVVRYKPSEESSVYASFTRGYKAALLDVGGTCQNVSNIPTPTNPTGAGRTCNDVKPETINAYEVGFKYDDRKLSLDLSAFYYDYKNLQVSLFLASQANIINAAQSKIYGLDGSIRYELFDGFQLSAGGSWTHARYKDFGIAPVYVPCTAANSATLRCTPGLFGVQLTPLDDVTMQRVPEFTGNIGARYKTEIAGGAFVLSGNLYYTSEVNFGPSGVQFPQKAYEVASARAQWTDSSDTFTVAVWGDNLTNNRYKTAVQYNTIGLGANWSSPTTYGVEVGVKF</sequence>
<keyword evidence="9 11" id="KW-0472">Membrane</keyword>
<dbReference type="PROSITE" id="PS52016">
    <property type="entry name" value="TONB_DEPENDENT_REC_3"/>
    <property type="match status" value="1"/>
</dbReference>
<evidence type="ECO:0000256" key="7">
    <source>
        <dbReference type="ARBA" id="ARBA00023065"/>
    </source>
</evidence>
<evidence type="ECO:0000256" key="13">
    <source>
        <dbReference type="SAM" id="SignalP"/>
    </source>
</evidence>
<keyword evidence="8 12" id="KW-0798">TonB box</keyword>
<feature type="chain" id="PRO_5045176934" evidence="13">
    <location>
        <begin position="28"/>
        <end position="748"/>
    </location>
</feature>
<dbReference type="RefSeq" id="WP_339586211.1">
    <property type="nucleotide sequence ID" value="NZ_JBBHJZ010000001.1"/>
</dbReference>
<evidence type="ECO:0000256" key="9">
    <source>
        <dbReference type="ARBA" id="ARBA00023136"/>
    </source>
</evidence>
<comment type="similarity">
    <text evidence="11 12">Belongs to the TonB-dependent receptor family.</text>
</comment>
<evidence type="ECO:0000256" key="8">
    <source>
        <dbReference type="ARBA" id="ARBA00023077"/>
    </source>
</evidence>
<dbReference type="Pfam" id="PF00593">
    <property type="entry name" value="TonB_dep_Rec_b-barrel"/>
    <property type="match status" value="1"/>
</dbReference>
<keyword evidence="3 11" id="KW-1134">Transmembrane beta strand</keyword>
<dbReference type="SUPFAM" id="SSF56935">
    <property type="entry name" value="Porins"/>
    <property type="match status" value="1"/>
</dbReference>
<evidence type="ECO:0000256" key="1">
    <source>
        <dbReference type="ARBA" id="ARBA00004571"/>
    </source>
</evidence>
<evidence type="ECO:0000256" key="12">
    <source>
        <dbReference type="RuleBase" id="RU003357"/>
    </source>
</evidence>
<gene>
    <name evidence="16" type="ORF">WG901_06595</name>
</gene>
<keyword evidence="5 11" id="KW-0812">Transmembrane</keyword>
<dbReference type="InterPro" id="IPR012910">
    <property type="entry name" value="Plug_dom"/>
</dbReference>
<evidence type="ECO:0000313" key="17">
    <source>
        <dbReference type="Proteomes" id="UP001361239"/>
    </source>
</evidence>
<proteinExistence type="inferred from homology"/>
<keyword evidence="4" id="KW-0410">Iron transport</keyword>